<dbReference type="PANTHER" id="PTHR10146">
    <property type="entry name" value="PROLINE SYNTHETASE CO-TRANSCRIBED BACTERIAL HOMOLOG PROTEIN"/>
    <property type="match status" value="1"/>
</dbReference>
<organism evidence="5 6">
    <name type="scientific">Flavobacterium oreochromis</name>
    <dbReference type="NCBI Taxonomy" id="2906078"/>
    <lineage>
        <taxon>Bacteria</taxon>
        <taxon>Pseudomonadati</taxon>
        <taxon>Bacteroidota</taxon>
        <taxon>Flavobacteriia</taxon>
        <taxon>Flavobacteriales</taxon>
        <taxon>Flavobacteriaceae</taxon>
        <taxon>Flavobacterium</taxon>
    </lineage>
</organism>
<dbReference type="RefSeq" id="WP_088399042.1">
    <property type="nucleotide sequence ID" value="NZ_JAZGZP010000007.1"/>
</dbReference>
<dbReference type="Gene3D" id="3.20.20.10">
    <property type="entry name" value="Alanine racemase"/>
    <property type="match status" value="1"/>
</dbReference>
<accession>A0ABW8P728</accession>
<feature type="modified residue" description="N6-(pyridoxal phosphate)lysine" evidence="2">
    <location>
        <position position="25"/>
    </location>
</feature>
<sequence length="230" mass="25875">MSIANNLNNIKSTLPPHVTLVAVSKTKPVSDLLEAYNAGQRIFGENYVQELVEKQPQLPADTEWHFIGHLQSRKVKLIAPFVSLIHGVDSLKLLQEINKQAEKNNRVINCLLQVFIAEEESKFGLDEKELEEILHFVQTRGKAEQSEANDNSLNNIKIVGFMGMATFTDDLNQIKKEFLKLKSIFDKYKELKTANCQLNTLSMGMSGDYQLAIECGSTMIRIGSSIFGTR</sequence>
<gene>
    <name evidence="5" type="ORF">V3I07_05510</name>
</gene>
<protein>
    <recommendedName>
        <fullName evidence="2">Pyridoxal phosphate homeostasis protein</fullName>
        <shortName evidence="2">PLP homeostasis protein</shortName>
    </recommendedName>
</protein>
<feature type="domain" description="Alanine racemase N-terminal" evidence="4">
    <location>
        <begin position="2"/>
        <end position="229"/>
    </location>
</feature>
<dbReference type="InterPro" id="IPR011078">
    <property type="entry name" value="PyrdxlP_homeostasis"/>
</dbReference>
<dbReference type="InterPro" id="IPR029066">
    <property type="entry name" value="PLP-binding_barrel"/>
</dbReference>
<reference evidence="5 6" key="1">
    <citation type="submission" date="2024-02" db="EMBL/GenBank/DDBJ databases">
        <title>Comparative Genomic Analysis of Flavobacterium Species Causing Columnaris Disease of Freshwater Fish in Thailand: Insights into Virulence and Resistance Mechanisms.</title>
        <authorList>
            <person name="Nguyen D."/>
            <person name="Chokmangmeepisarn P."/>
            <person name="Khianchaikhan K."/>
            <person name="Morishita M."/>
            <person name="Bunnoy A."/>
            <person name="Rodkhum C."/>
        </authorList>
    </citation>
    <scope>NUCLEOTIDE SEQUENCE [LARGE SCALE GENOMIC DNA]</scope>
    <source>
        <strain evidence="5 6">CNRT2201</strain>
    </source>
</reference>
<proteinExistence type="inferred from homology"/>
<comment type="similarity">
    <text evidence="2 3">Belongs to the pyridoxal phosphate-binding protein YggS/PROSC family.</text>
</comment>
<dbReference type="SUPFAM" id="SSF51419">
    <property type="entry name" value="PLP-binding barrel"/>
    <property type="match status" value="1"/>
</dbReference>
<dbReference type="NCBIfam" id="TIGR00044">
    <property type="entry name" value="YggS family pyridoxal phosphate-dependent enzyme"/>
    <property type="match status" value="1"/>
</dbReference>
<dbReference type="PROSITE" id="PS01211">
    <property type="entry name" value="UPF0001"/>
    <property type="match status" value="1"/>
</dbReference>
<dbReference type="Pfam" id="PF01168">
    <property type="entry name" value="Ala_racemase_N"/>
    <property type="match status" value="1"/>
</dbReference>
<dbReference type="HAMAP" id="MF_02087">
    <property type="entry name" value="PLP_homeostasis"/>
    <property type="match status" value="1"/>
</dbReference>
<name>A0ABW8P728_9FLAO</name>
<dbReference type="CDD" id="cd00635">
    <property type="entry name" value="PLPDE_III_YBL036c_like"/>
    <property type="match status" value="1"/>
</dbReference>
<dbReference type="PIRSF" id="PIRSF004848">
    <property type="entry name" value="YBL036c_PLPDEIII"/>
    <property type="match status" value="1"/>
</dbReference>
<evidence type="ECO:0000259" key="4">
    <source>
        <dbReference type="Pfam" id="PF01168"/>
    </source>
</evidence>
<dbReference type="Proteomes" id="UP001621706">
    <property type="component" value="Unassembled WGS sequence"/>
</dbReference>
<evidence type="ECO:0000256" key="1">
    <source>
        <dbReference type="ARBA" id="ARBA00022898"/>
    </source>
</evidence>
<evidence type="ECO:0000313" key="6">
    <source>
        <dbReference type="Proteomes" id="UP001621706"/>
    </source>
</evidence>
<keyword evidence="6" id="KW-1185">Reference proteome</keyword>
<dbReference type="InterPro" id="IPR001608">
    <property type="entry name" value="Ala_racemase_N"/>
</dbReference>
<keyword evidence="1 2" id="KW-0663">Pyridoxal phosphate</keyword>
<evidence type="ECO:0000313" key="5">
    <source>
        <dbReference type="EMBL" id="MFK7000352.1"/>
    </source>
</evidence>
<evidence type="ECO:0000256" key="2">
    <source>
        <dbReference type="HAMAP-Rule" id="MF_02087"/>
    </source>
</evidence>
<evidence type="ECO:0000256" key="3">
    <source>
        <dbReference type="RuleBase" id="RU004514"/>
    </source>
</evidence>
<comment type="function">
    <text evidence="2">Pyridoxal 5'-phosphate (PLP)-binding protein, which is involved in PLP homeostasis.</text>
</comment>
<dbReference type="PANTHER" id="PTHR10146:SF14">
    <property type="entry name" value="PYRIDOXAL PHOSPHATE HOMEOSTASIS PROTEIN"/>
    <property type="match status" value="1"/>
</dbReference>
<dbReference type="EMBL" id="JAZGZP010000007">
    <property type="protein sequence ID" value="MFK7000352.1"/>
    <property type="molecule type" value="Genomic_DNA"/>
</dbReference>
<comment type="caution">
    <text evidence="5">The sequence shown here is derived from an EMBL/GenBank/DDBJ whole genome shotgun (WGS) entry which is preliminary data.</text>
</comment>